<keyword evidence="5" id="KW-1185">Reference proteome</keyword>
<proteinExistence type="predicted"/>
<evidence type="ECO:0000256" key="1">
    <source>
        <dbReference type="ARBA" id="ARBA00022679"/>
    </source>
</evidence>
<keyword evidence="2" id="KW-0833">Ubl conjugation pathway</keyword>
<dbReference type="Gene3D" id="3.10.110.10">
    <property type="entry name" value="Ubiquitin Conjugating Enzyme"/>
    <property type="match status" value="1"/>
</dbReference>
<comment type="caution">
    <text evidence="4">The sequence shown here is derived from an EMBL/GenBank/DDBJ whole genome shotgun (WGS) entry which is preliminary data.</text>
</comment>
<dbReference type="PROSITE" id="PS50127">
    <property type="entry name" value="UBC_2"/>
    <property type="match status" value="1"/>
</dbReference>
<dbReference type="SUPFAM" id="SSF54495">
    <property type="entry name" value="UBC-like"/>
    <property type="match status" value="1"/>
</dbReference>
<reference evidence="4" key="1">
    <citation type="journal article" date="2022" name="Plant J.">
        <title>Strategies of tolerance reflected in two North American maple genomes.</title>
        <authorList>
            <person name="McEvoy S.L."/>
            <person name="Sezen U.U."/>
            <person name="Trouern-Trend A."/>
            <person name="McMahon S.M."/>
            <person name="Schaberg P.G."/>
            <person name="Yang J."/>
            <person name="Wegrzyn J.L."/>
            <person name="Swenson N.G."/>
        </authorList>
    </citation>
    <scope>NUCLEOTIDE SEQUENCE</scope>
    <source>
        <strain evidence="4">NS2018</strain>
    </source>
</reference>
<evidence type="ECO:0000313" key="5">
    <source>
        <dbReference type="Proteomes" id="UP001168877"/>
    </source>
</evidence>
<dbReference type="AlphaFoldDB" id="A0AA39TD55"/>
<dbReference type="InterPro" id="IPR016135">
    <property type="entry name" value="UBQ-conjugating_enzyme/RWD"/>
</dbReference>
<evidence type="ECO:0000259" key="3">
    <source>
        <dbReference type="PROSITE" id="PS50127"/>
    </source>
</evidence>
<dbReference type="GO" id="GO:0061631">
    <property type="term" value="F:ubiquitin conjugating enzyme activity"/>
    <property type="evidence" value="ECO:0007669"/>
    <property type="project" value="TreeGrafter"/>
</dbReference>
<dbReference type="PANTHER" id="PTHR46116">
    <property type="entry name" value="(E3-INDEPENDENT) E2 UBIQUITIN-CONJUGATING ENZYME"/>
    <property type="match status" value="1"/>
</dbReference>
<protein>
    <recommendedName>
        <fullName evidence="3">UBC core domain-containing protein</fullName>
    </recommendedName>
</protein>
<dbReference type="CDD" id="cd23837">
    <property type="entry name" value="UBCc_UBE2O"/>
    <property type="match status" value="1"/>
</dbReference>
<dbReference type="InterPro" id="IPR000608">
    <property type="entry name" value="UBC"/>
</dbReference>
<feature type="domain" description="UBC core" evidence="3">
    <location>
        <begin position="284"/>
        <end position="455"/>
    </location>
</feature>
<dbReference type="SMART" id="SM00212">
    <property type="entry name" value="UBCc"/>
    <property type="match status" value="1"/>
</dbReference>
<evidence type="ECO:0000313" key="4">
    <source>
        <dbReference type="EMBL" id="KAK0607024.1"/>
    </source>
</evidence>
<keyword evidence="1" id="KW-0808">Transferase</keyword>
<gene>
    <name evidence="4" type="ORF">LWI29_008039</name>
</gene>
<name>A0AA39TD55_ACESA</name>
<sequence length="572" mass="63898">MVQNGKLVLEKRVGTAVTGVVRDTDTSSSSEGVHGVKQFLESCREKGECSNRMDQTGVVVMNGPSLPSKPNNVAFRIASNGSGLKACEGNKRVDLCVDLGQVMVVGVDGHKSGGMGLETEGSALEDEVVSESLASFKELVRESLEVENQFQRGGMEETGVIEEVEEIESSDDQVLKNVMVRAMIDAKTIADIVVVDSEEELTLSRRRDFVSVMQGSRFSKSNQTKDASSCGKTIEIPSSHQSLQSLEQSIKKKNFENFDLVEDYSDHHYAKNKSQNCFTDTGSCVYNKIMREWKILSNALPDSIFVRTYEKRIDLLRAVIIGAQGTLYHNALFFFDIAIPSDYPENPPQVFYMSHGPKLNPYLFPDGHVCLNLLDTWAGKRNEIWNPAASTILQVLVSIQGLVLDAESLNRPASYWESYIEKKFELSCRTMLSQLQKPPKNFESFVVQHFRDRAFTILRASKAYRDSRVRIGLFSYYGPSSSSKNNKIKVSRTFRDSMNKLIPQLSLEFSRNGTSLQNGLKKPENVESKKTIEPKIGIKKKNVPLFHKVLGKLGLCLGLKNDSQILNERNGT</sequence>
<dbReference type="EMBL" id="JAUESC010000001">
    <property type="protein sequence ID" value="KAK0607024.1"/>
    <property type="molecule type" value="Genomic_DNA"/>
</dbReference>
<evidence type="ECO:0000256" key="2">
    <source>
        <dbReference type="ARBA" id="ARBA00022786"/>
    </source>
</evidence>
<accession>A0AA39TD55</accession>
<dbReference type="Proteomes" id="UP001168877">
    <property type="component" value="Unassembled WGS sequence"/>
</dbReference>
<reference evidence="4" key="2">
    <citation type="submission" date="2023-06" db="EMBL/GenBank/DDBJ databases">
        <authorList>
            <person name="Swenson N.G."/>
            <person name="Wegrzyn J.L."/>
            <person name="Mcevoy S.L."/>
        </authorList>
    </citation>
    <scope>NUCLEOTIDE SEQUENCE</scope>
    <source>
        <strain evidence="4">NS2018</strain>
        <tissue evidence="4">Leaf</tissue>
    </source>
</reference>
<dbReference type="Pfam" id="PF00179">
    <property type="entry name" value="UQ_con"/>
    <property type="match status" value="1"/>
</dbReference>
<organism evidence="4 5">
    <name type="scientific">Acer saccharum</name>
    <name type="common">Sugar maple</name>
    <dbReference type="NCBI Taxonomy" id="4024"/>
    <lineage>
        <taxon>Eukaryota</taxon>
        <taxon>Viridiplantae</taxon>
        <taxon>Streptophyta</taxon>
        <taxon>Embryophyta</taxon>
        <taxon>Tracheophyta</taxon>
        <taxon>Spermatophyta</taxon>
        <taxon>Magnoliopsida</taxon>
        <taxon>eudicotyledons</taxon>
        <taxon>Gunneridae</taxon>
        <taxon>Pentapetalae</taxon>
        <taxon>rosids</taxon>
        <taxon>malvids</taxon>
        <taxon>Sapindales</taxon>
        <taxon>Sapindaceae</taxon>
        <taxon>Hippocastanoideae</taxon>
        <taxon>Acereae</taxon>
        <taxon>Acer</taxon>
    </lineage>
</organism>
<dbReference type="PANTHER" id="PTHR46116:SF19">
    <property type="entry name" value="UBIQUITIN-CONJUGATING ENZYME FAMILY PROTEIN"/>
    <property type="match status" value="1"/>
</dbReference>